<evidence type="ECO:0000256" key="1">
    <source>
        <dbReference type="ARBA" id="ARBA00009063"/>
    </source>
</evidence>
<keyword evidence="4" id="KW-0472">Membrane</keyword>
<dbReference type="EMBL" id="HBHW01013291">
    <property type="protein sequence ID" value="CAE0042419.1"/>
    <property type="molecule type" value="Transcribed_RNA"/>
</dbReference>
<dbReference type="GO" id="GO:0000149">
    <property type="term" value="F:SNARE binding"/>
    <property type="evidence" value="ECO:0007669"/>
    <property type="project" value="TreeGrafter"/>
</dbReference>
<dbReference type="Gene3D" id="1.20.58.70">
    <property type="match status" value="1"/>
</dbReference>
<dbReference type="PROSITE" id="PS50192">
    <property type="entry name" value="T_SNARE"/>
    <property type="match status" value="1"/>
</dbReference>
<dbReference type="GO" id="GO:0006906">
    <property type="term" value="P:vesicle fusion"/>
    <property type="evidence" value="ECO:0007669"/>
    <property type="project" value="TreeGrafter"/>
</dbReference>
<keyword evidence="4" id="KW-1133">Transmembrane helix</keyword>
<evidence type="ECO:0000256" key="2">
    <source>
        <dbReference type="SAM" id="Coils"/>
    </source>
</evidence>
<dbReference type="GO" id="GO:0048278">
    <property type="term" value="P:vesicle docking"/>
    <property type="evidence" value="ECO:0007669"/>
    <property type="project" value="TreeGrafter"/>
</dbReference>
<evidence type="ECO:0000313" key="6">
    <source>
        <dbReference type="EMBL" id="CAE0042419.1"/>
    </source>
</evidence>
<evidence type="ECO:0000256" key="3">
    <source>
        <dbReference type="SAM" id="MobiDB-lite"/>
    </source>
</evidence>
<name>A0A7S2ZJS0_9RHOD</name>
<protein>
    <recommendedName>
        <fullName evidence="5">t-SNARE coiled-coil homology domain-containing protein</fullName>
    </recommendedName>
</protein>
<feature type="domain" description="T-SNARE coiled-coil homology" evidence="5">
    <location>
        <begin position="170"/>
        <end position="232"/>
    </location>
</feature>
<dbReference type="PANTHER" id="PTHR19957">
    <property type="entry name" value="SYNTAXIN"/>
    <property type="match status" value="1"/>
</dbReference>
<comment type="similarity">
    <text evidence="1">Belongs to the syntaxin family.</text>
</comment>
<sequence>MSFANSNERDDPSTGGSAVSVLSVLVSTIHANNQVLKRLVKLPSDKPRQRSLDELVSRNTAAQAEGEGLGQRLEREKPQSVRDEVAANKLVRDFRSVVREFQDVRKILESQEKVQDVSPYGARKIATKPEADEKTYLLGGDDQLSQSQLLLLEEEEQQQQAEARALASNQQYMESRQTALSRVHNQFQEVNEIFKDLGVVIVDQGAQLDEVQADTAQARSDLRLGNVEIKKGQERLRARRKFFFLALIIAAVTIVILLLVLVR</sequence>
<evidence type="ECO:0000256" key="4">
    <source>
        <dbReference type="SAM" id="Phobius"/>
    </source>
</evidence>
<dbReference type="InterPro" id="IPR045242">
    <property type="entry name" value="Syntaxin"/>
</dbReference>
<dbReference type="GO" id="GO:0005484">
    <property type="term" value="F:SNAP receptor activity"/>
    <property type="evidence" value="ECO:0007669"/>
    <property type="project" value="TreeGrafter"/>
</dbReference>
<dbReference type="GO" id="GO:0031201">
    <property type="term" value="C:SNARE complex"/>
    <property type="evidence" value="ECO:0007669"/>
    <property type="project" value="TreeGrafter"/>
</dbReference>
<dbReference type="InterPro" id="IPR010989">
    <property type="entry name" value="SNARE"/>
</dbReference>
<dbReference type="PANTHER" id="PTHR19957:SF38">
    <property type="entry name" value="LD27581P"/>
    <property type="match status" value="1"/>
</dbReference>
<reference evidence="6" key="1">
    <citation type="submission" date="2021-01" db="EMBL/GenBank/DDBJ databases">
        <authorList>
            <person name="Corre E."/>
            <person name="Pelletier E."/>
            <person name="Niang G."/>
            <person name="Scheremetjew M."/>
            <person name="Finn R."/>
            <person name="Kale V."/>
            <person name="Holt S."/>
            <person name="Cochrane G."/>
            <person name="Meng A."/>
            <person name="Brown T."/>
            <person name="Cohen L."/>
        </authorList>
    </citation>
    <scope>NUCLEOTIDE SEQUENCE</scope>
    <source>
        <strain evidence="6">CCMP 769</strain>
    </source>
</reference>
<feature type="coiled-coil region" evidence="2">
    <location>
        <begin position="144"/>
        <end position="171"/>
    </location>
</feature>
<proteinExistence type="inferred from homology"/>
<dbReference type="AlphaFoldDB" id="A0A7S2ZJS0"/>
<gene>
    <name evidence="6" type="ORF">RMAR00112_LOCUS10384</name>
</gene>
<feature type="region of interest" description="Disordered" evidence="3">
    <location>
        <begin position="58"/>
        <end position="80"/>
    </location>
</feature>
<evidence type="ECO:0000259" key="5">
    <source>
        <dbReference type="PROSITE" id="PS50192"/>
    </source>
</evidence>
<feature type="transmembrane region" description="Helical" evidence="4">
    <location>
        <begin position="242"/>
        <end position="262"/>
    </location>
</feature>
<keyword evidence="2" id="KW-0175">Coiled coil</keyword>
<dbReference type="SUPFAM" id="SSF47661">
    <property type="entry name" value="t-snare proteins"/>
    <property type="match status" value="1"/>
</dbReference>
<dbReference type="GO" id="GO:0006886">
    <property type="term" value="P:intracellular protein transport"/>
    <property type="evidence" value="ECO:0007669"/>
    <property type="project" value="TreeGrafter"/>
</dbReference>
<dbReference type="GO" id="GO:0012505">
    <property type="term" value="C:endomembrane system"/>
    <property type="evidence" value="ECO:0007669"/>
    <property type="project" value="TreeGrafter"/>
</dbReference>
<dbReference type="SMART" id="SM00397">
    <property type="entry name" value="t_SNARE"/>
    <property type="match status" value="1"/>
</dbReference>
<dbReference type="InterPro" id="IPR000727">
    <property type="entry name" value="T_SNARE_dom"/>
</dbReference>
<accession>A0A7S2ZJS0</accession>
<organism evidence="6">
    <name type="scientific">Rhodosorus marinus</name>
    <dbReference type="NCBI Taxonomy" id="101924"/>
    <lineage>
        <taxon>Eukaryota</taxon>
        <taxon>Rhodophyta</taxon>
        <taxon>Stylonematophyceae</taxon>
        <taxon>Stylonematales</taxon>
        <taxon>Stylonemataceae</taxon>
        <taxon>Rhodosorus</taxon>
    </lineage>
</organism>
<keyword evidence="4" id="KW-0812">Transmembrane</keyword>